<organism evidence="1 2">
    <name type="scientific">Austropuccinia psidii MF-1</name>
    <dbReference type="NCBI Taxonomy" id="1389203"/>
    <lineage>
        <taxon>Eukaryota</taxon>
        <taxon>Fungi</taxon>
        <taxon>Dikarya</taxon>
        <taxon>Basidiomycota</taxon>
        <taxon>Pucciniomycotina</taxon>
        <taxon>Pucciniomycetes</taxon>
        <taxon>Pucciniales</taxon>
        <taxon>Sphaerophragmiaceae</taxon>
        <taxon>Austropuccinia</taxon>
    </lineage>
</organism>
<dbReference type="EMBL" id="AVOT02011835">
    <property type="protein sequence ID" value="MBW0492958.1"/>
    <property type="molecule type" value="Genomic_DNA"/>
</dbReference>
<sequence length="85" mass="9786">MSRSQETRWIWLLRSNQQFQDTKDPDTEKPEQEDERQLIIARTALQTDGGNERPTVGRRWQPGCLEFVEDLAQKDTAPNAEPSGS</sequence>
<name>A0A9Q3D227_9BASI</name>
<accession>A0A9Q3D227</accession>
<evidence type="ECO:0000313" key="2">
    <source>
        <dbReference type="Proteomes" id="UP000765509"/>
    </source>
</evidence>
<gene>
    <name evidence="1" type="ORF">O181_032673</name>
</gene>
<protein>
    <submittedName>
        <fullName evidence="1">Uncharacterized protein</fullName>
    </submittedName>
</protein>
<keyword evidence="2" id="KW-1185">Reference proteome</keyword>
<evidence type="ECO:0000313" key="1">
    <source>
        <dbReference type="EMBL" id="MBW0492958.1"/>
    </source>
</evidence>
<comment type="caution">
    <text evidence="1">The sequence shown here is derived from an EMBL/GenBank/DDBJ whole genome shotgun (WGS) entry which is preliminary data.</text>
</comment>
<proteinExistence type="predicted"/>
<dbReference type="AlphaFoldDB" id="A0A9Q3D227"/>
<reference evidence="1" key="1">
    <citation type="submission" date="2021-03" db="EMBL/GenBank/DDBJ databases">
        <title>Draft genome sequence of rust myrtle Austropuccinia psidii MF-1, a brazilian biotype.</title>
        <authorList>
            <person name="Quecine M.C."/>
            <person name="Pachon D.M.R."/>
            <person name="Bonatelli M.L."/>
            <person name="Correr F.H."/>
            <person name="Franceschini L.M."/>
            <person name="Leite T.F."/>
            <person name="Margarido G.R.A."/>
            <person name="Almeida C.A."/>
            <person name="Ferrarezi J.A."/>
            <person name="Labate C.A."/>
        </authorList>
    </citation>
    <scope>NUCLEOTIDE SEQUENCE</scope>
    <source>
        <strain evidence="1">MF-1</strain>
    </source>
</reference>
<dbReference type="Proteomes" id="UP000765509">
    <property type="component" value="Unassembled WGS sequence"/>
</dbReference>